<keyword evidence="12" id="KW-0808">Transferase</keyword>
<feature type="compositionally biased region" description="Polar residues" evidence="9">
    <location>
        <begin position="175"/>
        <end position="186"/>
    </location>
</feature>
<organism evidence="12 13">
    <name type="scientific">Rhodotorula toruloides</name>
    <name type="common">Yeast</name>
    <name type="synonym">Rhodosporidium toruloides</name>
    <dbReference type="NCBI Taxonomy" id="5286"/>
    <lineage>
        <taxon>Eukaryota</taxon>
        <taxon>Fungi</taxon>
        <taxon>Dikarya</taxon>
        <taxon>Basidiomycota</taxon>
        <taxon>Pucciniomycotina</taxon>
        <taxon>Microbotryomycetes</taxon>
        <taxon>Sporidiobolales</taxon>
        <taxon>Sporidiobolaceae</taxon>
        <taxon>Rhodotorula</taxon>
    </lineage>
</organism>
<feature type="transmembrane region" description="Helical" evidence="10">
    <location>
        <begin position="821"/>
        <end position="845"/>
    </location>
</feature>
<feature type="transmembrane region" description="Helical" evidence="10">
    <location>
        <begin position="952"/>
        <end position="975"/>
    </location>
</feature>
<keyword evidence="7" id="KW-0449">Lipoprotein</keyword>
<gene>
    <name evidence="12" type="ORF">AAT19DRAFT_11504</name>
</gene>
<feature type="transmembrane region" description="Helical" evidence="10">
    <location>
        <begin position="779"/>
        <end position="801"/>
    </location>
</feature>
<feature type="transmembrane region" description="Helical" evidence="10">
    <location>
        <begin position="1451"/>
        <end position="1481"/>
    </location>
</feature>
<feature type="compositionally biased region" description="Polar residues" evidence="9">
    <location>
        <begin position="627"/>
        <end position="639"/>
    </location>
</feature>
<accession>A0A2S9ZWZ6</accession>
<feature type="transmembrane region" description="Helical" evidence="10">
    <location>
        <begin position="1493"/>
        <end position="1515"/>
    </location>
</feature>
<feature type="compositionally biased region" description="Polar residues" evidence="9">
    <location>
        <begin position="1029"/>
        <end position="1044"/>
    </location>
</feature>
<dbReference type="Pfam" id="PF01529">
    <property type="entry name" value="DHHC"/>
    <property type="match status" value="1"/>
</dbReference>
<feature type="compositionally biased region" description="Polar residues" evidence="9">
    <location>
        <begin position="223"/>
        <end position="241"/>
    </location>
</feature>
<feature type="compositionally biased region" description="Acidic residues" evidence="9">
    <location>
        <begin position="670"/>
        <end position="686"/>
    </location>
</feature>
<evidence type="ECO:0000256" key="7">
    <source>
        <dbReference type="ARBA" id="ARBA00023288"/>
    </source>
</evidence>
<keyword evidence="3 10" id="KW-0812">Transmembrane</keyword>
<keyword evidence="2" id="KW-0813">Transport</keyword>
<dbReference type="InterPro" id="IPR001594">
    <property type="entry name" value="Palmitoyltrfase_DHHC"/>
</dbReference>
<dbReference type="GO" id="GO:0019706">
    <property type="term" value="F:protein-cysteine S-palmitoyltransferase activity"/>
    <property type="evidence" value="ECO:0007669"/>
    <property type="project" value="UniProtKB-EC"/>
</dbReference>
<feature type="region of interest" description="Disordered" evidence="9">
    <location>
        <begin position="1214"/>
        <end position="1245"/>
    </location>
</feature>
<feature type="domain" description="Palmitoyltransferase DHHC" evidence="11">
    <location>
        <begin position="275"/>
        <end position="400"/>
    </location>
</feature>
<protein>
    <submittedName>
        <fullName evidence="12">DHHC palmitoyltransferase-domain containing protein</fullName>
    </submittedName>
</protein>
<dbReference type="InterPro" id="IPR011701">
    <property type="entry name" value="MFS"/>
</dbReference>
<dbReference type="Proteomes" id="UP000239560">
    <property type="component" value="Unassembled WGS sequence"/>
</dbReference>
<evidence type="ECO:0000256" key="6">
    <source>
        <dbReference type="ARBA" id="ARBA00023139"/>
    </source>
</evidence>
<dbReference type="OrthoDB" id="10262656at2759"/>
<dbReference type="SUPFAM" id="SSF103473">
    <property type="entry name" value="MFS general substrate transporter"/>
    <property type="match status" value="2"/>
</dbReference>
<feature type="region of interest" description="Disordered" evidence="9">
    <location>
        <begin position="158"/>
        <end position="241"/>
    </location>
</feature>
<feature type="compositionally biased region" description="Low complexity" evidence="9">
    <location>
        <begin position="1071"/>
        <end position="1086"/>
    </location>
</feature>
<comment type="subcellular location">
    <subcellularLocation>
        <location evidence="1">Membrane</location>
        <topology evidence="1">Multi-pass membrane protein</topology>
    </subcellularLocation>
</comment>
<keyword evidence="5 10" id="KW-0472">Membrane</keyword>
<dbReference type="EMBL" id="LCTV02000016">
    <property type="protein sequence ID" value="PRQ70272.1"/>
    <property type="molecule type" value="Genomic_DNA"/>
</dbReference>
<comment type="catalytic activity">
    <reaction evidence="8">
        <text>L-cysteinyl-[protein] + hexadecanoyl-CoA = S-hexadecanoyl-L-cysteinyl-[protein] + CoA</text>
        <dbReference type="Rhea" id="RHEA:36683"/>
        <dbReference type="Rhea" id="RHEA-COMP:10131"/>
        <dbReference type="Rhea" id="RHEA-COMP:11032"/>
        <dbReference type="ChEBI" id="CHEBI:29950"/>
        <dbReference type="ChEBI" id="CHEBI:57287"/>
        <dbReference type="ChEBI" id="CHEBI:57379"/>
        <dbReference type="ChEBI" id="CHEBI:74151"/>
        <dbReference type="EC" id="2.3.1.225"/>
    </reaction>
</comment>
<dbReference type="GO" id="GO:0022857">
    <property type="term" value="F:transmembrane transporter activity"/>
    <property type="evidence" value="ECO:0007669"/>
    <property type="project" value="InterPro"/>
</dbReference>
<keyword evidence="6" id="KW-0564">Palmitate</keyword>
<feature type="region of interest" description="Disordered" evidence="9">
    <location>
        <begin position="1023"/>
        <end position="1097"/>
    </location>
</feature>
<comment type="caution">
    <text evidence="12">The sequence shown here is derived from an EMBL/GenBank/DDBJ whole genome shotgun (WGS) entry which is preliminary data.</text>
</comment>
<feature type="transmembrane region" description="Helical" evidence="10">
    <location>
        <begin position="1418"/>
        <end position="1439"/>
    </location>
</feature>
<feature type="transmembrane region" description="Helical" evidence="10">
    <location>
        <begin position="44"/>
        <end position="67"/>
    </location>
</feature>
<dbReference type="Gene3D" id="1.20.1250.20">
    <property type="entry name" value="MFS general substrate transporter like domains"/>
    <property type="match status" value="2"/>
</dbReference>
<evidence type="ECO:0000313" key="13">
    <source>
        <dbReference type="Proteomes" id="UP000239560"/>
    </source>
</evidence>
<proteinExistence type="predicted"/>
<feature type="transmembrane region" description="Helical" evidence="10">
    <location>
        <begin position="852"/>
        <end position="869"/>
    </location>
</feature>
<evidence type="ECO:0000256" key="10">
    <source>
        <dbReference type="SAM" id="Phobius"/>
    </source>
</evidence>
<dbReference type="Pfam" id="PF07690">
    <property type="entry name" value="MFS_1"/>
    <property type="match status" value="1"/>
</dbReference>
<feature type="region of interest" description="Disordered" evidence="9">
    <location>
        <begin position="574"/>
        <end position="737"/>
    </location>
</feature>
<evidence type="ECO:0000256" key="4">
    <source>
        <dbReference type="ARBA" id="ARBA00022989"/>
    </source>
</evidence>
<sequence length="1547" mass="167884">MLDCQLDKDGNPRPKRPIPKIIGIRQHMEIQRVKQMEKQGPDSWLVRKFAVGVVAGIFGYSYYVYVVRLCIPMIRMESDRLGGRAQGLAYLVIFHFLFVMFVWTYCVAVTTAPGFARDYVPKTDPPQAQEEYITVHEDDQVAESNPAAGALGPAIGAALANAKSPPPDSPRTPEVLSSSANGNGLSTGDDGERGRHDSGGSVTLVHSASSPAAPTFPPKVHLSNGTNGAEPQPRTSQSSAAPSYLHFAEPPEDWEPPKRLAVERVPNSAPVLTEQYRYDPREGIVRPYRSRRCRHCAAIVLKMDHHCPWVGSCVGARNYKYFYNFLQYSTLYTFFVFLTLLIAQTLPLGTFTSTRPYPGVDGQQVAIITLSFLFFLFTCSLFTAHTMLILRNMTTIEEISAKRMRQRERAALSSTFKFLQWRAKRDTVREWNKQWGRIGKEGNLWWLGSNRANWEMVMGKAKLGWFLPIPARPTHDDGLHYVPNPRFSPEGYWRHSFTPLVWLCERVAISGSSPSRGCRPRLATLAPSCSLDSWLLLSCRLHRVTIARPHRSLLADRPFVRLLLFRLLDDAQTDPLTPRASGSSTPDPSSLSSSPLPDTPISFKRRQASSSRNVRDKAASLLGGFLSRSNSDMDSTPPSLQRPDAPTHITLPRNLDHRGPSDSGFSQAVADEEEDEAQLTATEDDGAAGRSGFSAAVTGGRSWRRRQGAHPHGRIPSFAAGRSRRSTGTGMLSPHYAKEPGLLSPDAAFGGAGAGGGGDIDEDIDSGPVVVTPLPKIPILVLSICMLGEFLSASVCAPFLFFMVESFGVGENGGGESAVSLWTGVVSAVFFLSQFLTAMIWVSVAEKHGRRAVLFASLVGTGCTVMLFGTSKNLGTAICTRLAMGLFNGAVGVARSAVQDVTDETNRSTAYTILGLLWGMGGIVGSVLGGTLEHPVEKYPRYFGDSERFVEYPYLLPCLVAGSVTLFGGFLSLFLNRDGGQRTGGIHLPTEKDVEVAASRLSRAKDWLAARLSPLFAKMPRFPRRPPIQLSQSSGAVSLHTPTQGAPPPLSSPTDTAAERNPLADRRASFRQYGSAYGYSSSRRPSQSGFERDSGLRIPSMRRRQFRSVSMATSARYDPENEVDHSFAERLLLANNQAVFSLSDVFLAKAAADDQFTAIEYEGSVFERDDDEESRIEGIEADANSEYGDIGFGTAPPSMEDLRGEAARQAVQHDKDTSAAAAGIPRPTSPVSSAAPRRANALVSPNRERVVSYAPSAPRLRRFSNASSVRPMSIYSNTGLAPETIASSAAQLVAVSAQQPNESAFAPMAGIPESRPASIVEHPDEASDAGTAVPEPGPTALLWSLPLAMICQYLCVGLHGTACDQLFTSFLVTPLASGGLGLTADHYAMLVAIMFFFSMVWQFKFYPTVGPPTGPLSHLSMFRLGLILYVPVYLLFPELRGLIAVEGENGLVFLGMVVLSALRYLANACAYTAVMVLINVMTPAELVPLANGLAQSCISLARFIGPLLGGSVFAASIADPQNAHPAAGFRLIAAFCFAGFVLSWRIK</sequence>
<evidence type="ECO:0000256" key="8">
    <source>
        <dbReference type="ARBA" id="ARBA00048048"/>
    </source>
</evidence>
<feature type="transmembrane region" description="Helical" evidence="10">
    <location>
        <begin position="366"/>
        <end position="390"/>
    </location>
</feature>
<feature type="transmembrane region" description="Helical" evidence="10">
    <location>
        <begin position="325"/>
        <end position="346"/>
    </location>
</feature>
<dbReference type="PANTHER" id="PTHR23504">
    <property type="entry name" value="MAJOR FACILITATOR SUPERFAMILY DOMAIN-CONTAINING PROTEIN 10"/>
    <property type="match status" value="1"/>
</dbReference>
<feature type="transmembrane region" description="Helical" evidence="10">
    <location>
        <begin position="875"/>
        <end position="898"/>
    </location>
</feature>
<dbReference type="PANTHER" id="PTHR23504:SF17">
    <property type="entry name" value="MAJOR FACILITATOR SUPERFAMILY (MFS) PROFILE DOMAIN-CONTAINING PROTEIN"/>
    <property type="match status" value="1"/>
</dbReference>
<name>A0A2S9ZWZ6_RHOTO</name>
<evidence type="ECO:0000259" key="11">
    <source>
        <dbReference type="Pfam" id="PF01529"/>
    </source>
</evidence>
<evidence type="ECO:0000256" key="5">
    <source>
        <dbReference type="ARBA" id="ARBA00023136"/>
    </source>
</evidence>
<feature type="compositionally biased region" description="Low complexity" evidence="9">
    <location>
        <begin position="583"/>
        <end position="600"/>
    </location>
</feature>
<evidence type="ECO:0000256" key="3">
    <source>
        <dbReference type="ARBA" id="ARBA00022692"/>
    </source>
</evidence>
<keyword evidence="4 10" id="KW-1133">Transmembrane helix</keyword>
<feature type="transmembrane region" description="Helical" evidence="10">
    <location>
        <begin position="87"/>
        <end position="108"/>
    </location>
</feature>
<feature type="transmembrane region" description="Helical" evidence="10">
    <location>
        <begin position="910"/>
        <end position="932"/>
    </location>
</feature>
<evidence type="ECO:0000313" key="12">
    <source>
        <dbReference type="EMBL" id="PRQ70272.1"/>
    </source>
</evidence>
<dbReference type="InterPro" id="IPR036259">
    <property type="entry name" value="MFS_trans_sf"/>
</dbReference>
<feature type="transmembrane region" description="Helical" evidence="10">
    <location>
        <begin position="1387"/>
        <end position="1406"/>
    </location>
</feature>
<evidence type="ECO:0000256" key="1">
    <source>
        <dbReference type="ARBA" id="ARBA00004141"/>
    </source>
</evidence>
<dbReference type="GO" id="GO:0016020">
    <property type="term" value="C:membrane"/>
    <property type="evidence" value="ECO:0007669"/>
    <property type="project" value="UniProtKB-SubCell"/>
</dbReference>
<feature type="transmembrane region" description="Helical" evidence="10">
    <location>
        <begin position="1527"/>
        <end position="1546"/>
    </location>
</feature>
<feature type="compositionally biased region" description="Basic residues" evidence="9">
    <location>
        <begin position="702"/>
        <end position="713"/>
    </location>
</feature>
<dbReference type="PROSITE" id="PS50216">
    <property type="entry name" value="DHHC"/>
    <property type="match status" value="1"/>
</dbReference>
<evidence type="ECO:0000256" key="2">
    <source>
        <dbReference type="ARBA" id="ARBA00022448"/>
    </source>
</evidence>
<evidence type="ECO:0000256" key="9">
    <source>
        <dbReference type="SAM" id="MobiDB-lite"/>
    </source>
</evidence>
<reference evidence="12 13" key="1">
    <citation type="journal article" date="2018" name="Elife">
        <title>Functional genomics of lipid metabolism in the oleaginous yeast Rhodosporidium toruloides.</title>
        <authorList>
            <person name="Coradetti S.T."/>
            <person name="Pinel D."/>
            <person name="Geiselman G."/>
            <person name="Ito M."/>
            <person name="Mondo S."/>
            <person name="Reilly M.C."/>
            <person name="Cheng Y.F."/>
            <person name="Bauer S."/>
            <person name="Grigoriev I."/>
            <person name="Gladden J.M."/>
            <person name="Simmons B.A."/>
            <person name="Brem R."/>
            <person name="Arkin A.P."/>
            <person name="Skerker J.M."/>
        </authorList>
    </citation>
    <scope>NUCLEOTIDE SEQUENCE [LARGE SCALE GENOMIC DNA]</scope>
    <source>
        <strain evidence="12 13">NBRC 0880</strain>
    </source>
</reference>